<proteinExistence type="predicted"/>
<evidence type="ECO:0000313" key="1">
    <source>
        <dbReference type="EMBL" id="VVC75015.1"/>
    </source>
</evidence>
<dbReference type="Proteomes" id="UP000324194">
    <property type="component" value="Chromosome 1"/>
</dbReference>
<sequence>MDKPLYKGYSFEPASEKSLNGKYFPRGQIVRQTTDGEGKVLKTFDGEYLTKSAADSAFIELAKKYIDNLVKS</sequence>
<gene>
    <name evidence="1" type="ORF">AQUSIP_02890</name>
</gene>
<keyword evidence="2" id="KW-1185">Reference proteome</keyword>
<accession>A0A5E4PEI3</accession>
<dbReference type="RefSeq" id="WP_148337930.1">
    <property type="nucleotide sequence ID" value="NZ_LR699119.1"/>
</dbReference>
<dbReference type="KEGG" id="asip:AQUSIP_02890"/>
<dbReference type="AlphaFoldDB" id="A0A5E4PEI3"/>
<name>A0A5E4PEI3_9COXI</name>
<protein>
    <submittedName>
        <fullName evidence="1">Uncharacterized protein</fullName>
    </submittedName>
</protein>
<organism evidence="1 2">
    <name type="scientific">Aquicella siphonis</name>
    <dbReference type="NCBI Taxonomy" id="254247"/>
    <lineage>
        <taxon>Bacteria</taxon>
        <taxon>Pseudomonadati</taxon>
        <taxon>Pseudomonadota</taxon>
        <taxon>Gammaproteobacteria</taxon>
        <taxon>Legionellales</taxon>
        <taxon>Coxiellaceae</taxon>
        <taxon>Aquicella</taxon>
    </lineage>
</organism>
<evidence type="ECO:0000313" key="2">
    <source>
        <dbReference type="Proteomes" id="UP000324194"/>
    </source>
</evidence>
<dbReference type="EMBL" id="LR699119">
    <property type="protein sequence ID" value="VVC75015.1"/>
    <property type="molecule type" value="Genomic_DNA"/>
</dbReference>
<reference evidence="1 2" key="1">
    <citation type="submission" date="2019-08" db="EMBL/GenBank/DDBJ databases">
        <authorList>
            <person name="Guy L."/>
        </authorList>
    </citation>
    <scope>NUCLEOTIDE SEQUENCE [LARGE SCALE GENOMIC DNA]</scope>
    <source>
        <strain evidence="1 2">SGT-108</strain>
    </source>
</reference>